<evidence type="ECO:0000256" key="5">
    <source>
        <dbReference type="ARBA" id="ARBA00022741"/>
    </source>
</evidence>
<evidence type="ECO:0000256" key="2">
    <source>
        <dbReference type="ARBA" id="ARBA00012908"/>
    </source>
</evidence>
<evidence type="ECO:0000313" key="13">
    <source>
        <dbReference type="EMBL" id="QDZ19393.1"/>
    </source>
</evidence>
<dbReference type="GO" id="GO:0016114">
    <property type="term" value="P:terpenoid biosynthetic process"/>
    <property type="evidence" value="ECO:0007669"/>
    <property type="project" value="TreeGrafter"/>
</dbReference>
<feature type="domain" description="Aspartate/glutamate/uridylate kinase" evidence="12">
    <location>
        <begin position="15"/>
        <end position="254"/>
    </location>
</feature>
<dbReference type="InterPro" id="IPR001048">
    <property type="entry name" value="Asp/Glu/Uridylate_kinase"/>
</dbReference>
<dbReference type="AlphaFoldDB" id="A0A5B8MG43"/>
<evidence type="ECO:0000256" key="10">
    <source>
        <dbReference type="PIRSR" id="PIRSR016496-1"/>
    </source>
</evidence>
<reference evidence="13 14" key="1">
    <citation type="submission" date="2018-07" db="EMBL/GenBank/DDBJ databases">
        <title>The complete nuclear genome of the prasinophyte Chloropicon primus (CCMP1205).</title>
        <authorList>
            <person name="Pombert J.-F."/>
            <person name="Otis C."/>
            <person name="Turmel M."/>
            <person name="Lemieux C."/>
        </authorList>
    </citation>
    <scope>NUCLEOTIDE SEQUENCE [LARGE SCALE GENOMIC DNA]</scope>
    <source>
        <strain evidence="13 14">CCMP1205</strain>
    </source>
</reference>
<dbReference type="PANTHER" id="PTHR43654:SF1">
    <property type="entry name" value="ISOPENTENYL PHOSPHATE KINASE"/>
    <property type="match status" value="1"/>
</dbReference>
<evidence type="ECO:0000259" key="12">
    <source>
        <dbReference type="Pfam" id="PF00696"/>
    </source>
</evidence>
<feature type="binding site" evidence="10">
    <location>
        <position position="233"/>
    </location>
    <ligand>
        <name>ATP</name>
        <dbReference type="ChEBI" id="CHEBI:30616"/>
    </ligand>
</feature>
<dbReference type="Gene3D" id="3.40.1160.10">
    <property type="entry name" value="Acetylglutamate kinase-like"/>
    <property type="match status" value="1"/>
</dbReference>
<keyword evidence="14" id="KW-1185">Reference proteome</keyword>
<name>A0A5B8MG43_9CHLO</name>
<evidence type="ECO:0000256" key="1">
    <source>
        <dbReference type="ARBA" id="ARBA00010540"/>
    </source>
</evidence>
<evidence type="ECO:0000313" key="14">
    <source>
        <dbReference type="Proteomes" id="UP000316726"/>
    </source>
</evidence>
<keyword evidence="6 13" id="KW-0418">Kinase</keyword>
<dbReference type="InterPro" id="IPR001057">
    <property type="entry name" value="Glu/AcGlu_kinase"/>
</dbReference>
<dbReference type="OrthoDB" id="1934954at2759"/>
<evidence type="ECO:0000256" key="6">
    <source>
        <dbReference type="ARBA" id="ARBA00022777"/>
    </source>
</evidence>
<evidence type="ECO:0000256" key="8">
    <source>
        <dbReference type="ARBA" id="ARBA00023229"/>
    </source>
</evidence>
<dbReference type="EC" id="2.7.4.26" evidence="2"/>
<dbReference type="GO" id="GO:0016301">
    <property type="term" value="F:kinase activity"/>
    <property type="evidence" value="ECO:0007669"/>
    <property type="project" value="UniProtKB-KW"/>
</dbReference>
<evidence type="ECO:0000256" key="9">
    <source>
        <dbReference type="ARBA" id="ARBA00049063"/>
    </source>
</evidence>
<evidence type="ECO:0000256" key="7">
    <source>
        <dbReference type="ARBA" id="ARBA00022840"/>
    </source>
</evidence>
<comment type="catalytic activity">
    <reaction evidence="9">
        <text>isopentenyl phosphate + ATP = isopentenyl diphosphate + ADP</text>
        <dbReference type="Rhea" id="RHEA:33963"/>
        <dbReference type="ChEBI" id="CHEBI:30616"/>
        <dbReference type="ChEBI" id="CHEBI:65078"/>
        <dbReference type="ChEBI" id="CHEBI:128769"/>
        <dbReference type="ChEBI" id="CHEBI:456216"/>
        <dbReference type="EC" id="2.7.4.26"/>
    </reaction>
</comment>
<dbReference type="STRING" id="1764295.A0A5B8MG43"/>
<dbReference type="EMBL" id="CP031035">
    <property type="protein sequence ID" value="QDZ19393.1"/>
    <property type="molecule type" value="Genomic_DNA"/>
</dbReference>
<sequence>MGMMGKRHVGNRFDCVVVKLGGAAITRKGELETLDHEVLGAVVEHIRLVKEDQGGKLRLVVVHGAGSFGHFQAKEYGVQGGSLDDERTIRGFAETRVSVTKLNHAVVSALTEAGIPAVGISPCGFWDEEASPKSIEILKHLLASGFVPVVHGDAIIQGDRTVILSGDRIVNYLSVEALRPRFVLFLSDVDGIFDRPPASDGAQLIREIEVEASGRFEQKVEFASGHDHDTTGGMAAKVEDGVFIAKHGIDVLIARAGSTAALCALQRTFPACLSDDKWRGTRISLKG</sequence>
<dbReference type="GO" id="GO:0102043">
    <property type="term" value="F:isopentenyl phosphate kinase activity"/>
    <property type="evidence" value="ECO:0007669"/>
    <property type="project" value="UniProtKB-EC"/>
</dbReference>
<feature type="binding site" evidence="10">
    <location>
        <position position="70"/>
    </location>
    <ligand>
        <name>substrate</name>
    </ligand>
</feature>
<keyword evidence="7 10" id="KW-0067">ATP-binding</keyword>
<dbReference type="GO" id="GO:0005524">
    <property type="term" value="F:ATP binding"/>
    <property type="evidence" value="ECO:0007669"/>
    <property type="project" value="UniProtKB-KW"/>
</dbReference>
<dbReference type="SUPFAM" id="SSF53633">
    <property type="entry name" value="Carbamate kinase-like"/>
    <property type="match status" value="1"/>
</dbReference>
<dbReference type="Proteomes" id="UP000316726">
    <property type="component" value="Chromosome 2"/>
</dbReference>
<gene>
    <name evidence="13" type="ORF">A3770_02p19110</name>
</gene>
<feature type="binding site" evidence="10">
    <location>
        <position position="65"/>
    </location>
    <ligand>
        <name>substrate</name>
    </ligand>
</feature>
<keyword evidence="4" id="KW-0808">Transferase</keyword>
<dbReference type="Pfam" id="PF00696">
    <property type="entry name" value="AA_kinase"/>
    <property type="match status" value="1"/>
</dbReference>
<keyword evidence="8" id="KW-0414">Isoprene biosynthesis</keyword>
<feature type="binding site" evidence="10">
    <location>
        <position position="188"/>
    </location>
    <ligand>
        <name>ATP</name>
        <dbReference type="ChEBI" id="CHEBI:30616"/>
    </ligand>
</feature>
<dbReference type="InterPro" id="IPR024192">
    <property type="entry name" value="Fosfomycin_R_FomA-type"/>
</dbReference>
<feature type="binding site" evidence="10">
    <location>
        <position position="66"/>
    </location>
    <ligand>
        <name>ATP</name>
        <dbReference type="ChEBI" id="CHEBI:30616"/>
    </ligand>
</feature>
<evidence type="ECO:0000256" key="4">
    <source>
        <dbReference type="ARBA" id="ARBA00022679"/>
    </source>
</evidence>
<organism evidence="13 14">
    <name type="scientific">Chloropicon primus</name>
    <dbReference type="NCBI Taxonomy" id="1764295"/>
    <lineage>
        <taxon>Eukaryota</taxon>
        <taxon>Viridiplantae</taxon>
        <taxon>Chlorophyta</taxon>
        <taxon>Chloropicophyceae</taxon>
        <taxon>Chloropicales</taxon>
        <taxon>Chloropicaceae</taxon>
        <taxon>Chloropicon</taxon>
    </lineage>
</organism>
<feature type="site" description="Transition state stabilizer" evidence="11">
    <location>
        <position position="28"/>
    </location>
</feature>
<feature type="binding site" evidence="10">
    <location>
        <position position="237"/>
    </location>
    <ligand>
        <name>ATP</name>
        <dbReference type="ChEBI" id="CHEBI:30616"/>
    </ligand>
</feature>
<evidence type="ECO:0000256" key="3">
    <source>
        <dbReference type="ARBA" id="ARBA00017267"/>
    </source>
</evidence>
<dbReference type="GO" id="GO:0009084">
    <property type="term" value="P:glutamine family amino acid biosynthetic process"/>
    <property type="evidence" value="ECO:0007669"/>
    <property type="project" value="UniProtKB-ARBA"/>
</dbReference>
<dbReference type="PIRSF" id="PIRSF016496">
    <property type="entry name" value="Kin_FomA"/>
    <property type="match status" value="1"/>
</dbReference>
<accession>A0A5B8MG43</accession>
<keyword evidence="5 10" id="KW-0547">Nucleotide-binding</keyword>
<feature type="binding site" evidence="10">
    <location>
        <position position="166"/>
    </location>
    <ligand>
        <name>substrate</name>
    </ligand>
</feature>
<dbReference type="PRINTS" id="PR00474">
    <property type="entry name" value="GLU5KINASE"/>
</dbReference>
<proteinExistence type="inferred from homology"/>
<dbReference type="GO" id="GO:0005829">
    <property type="term" value="C:cytosol"/>
    <property type="evidence" value="ECO:0007669"/>
    <property type="project" value="TreeGrafter"/>
</dbReference>
<protein>
    <recommendedName>
        <fullName evidence="3">Isopentenyl phosphate kinase</fullName>
        <ecNumber evidence="2">2.7.4.26</ecNumber>
    </recommendedName>
</protein>
<dbReference type="CDD" id="cd04241">
    <property type="entry name" value="AAK_FomA-like"/>
    <property type="match status" value="1"/>
</dbReference>
<comment type="similarity">
    <text evidence="1">Belongs to the isopentenyl phosphate kinase family.</text>
</comment>
<dbReference type="NCBIfam" id="NF040647">
    <property type="entry name" value="IPPK_Arch"/>
    <property type="match status" value="1"/>
</dbReference>
<evidence type="ECO:0000256" key="11">
    <source>
        <dbReference type="PIRSR" id="PIRSR016496-2"/>
    </source>
</evidence>
<dbReference type="InterPro" id="IPR036393">
    <property type="entry name" value="AceGlu_kinase-like_sf"/>
</dbReference>
<dbReference type="PANTHER" id="PTHR43654">
    <property type="entry name" value="GLUTAMATE 5-KINASE"/>
    <property type="match status" value="1"/>
</dbReference>